<dbReference type="CDD" id="cd00615">
    <property type="entry name" value="Orn_deC_like"/>
    <property type="match status" value="1"/>
</dbReference>
<dbReference type="InterPro" id="IPR015424">
    <property type="entry name" value="PyrdxlP-dep_Trfase"/>
</dbReference>
<organism evidence="8 9">
    <name type="scientific">Pseudoneobacillus rhizosphaerae</name>
    <dbReference type="NCBI Taxonomy" id="2880968"/>
    <lineage>
        <taxon>Bacteria</taxon>
        <taxon>Bacillati</taxon>
        <taxon>Bacillota</taxon>
        <taxon>Bacilli</taxon>
        <taxon>Bacillales</taxon>
        <taxon>Bacillaceae</taxon>
        <taxon>Pseudoneobacillus</taxon>
    </lineage>
</organism>
<dbReference type="Pfam" id="PF03711">
    <property type="entry name" value="OKR_DC_1_C"/>
    <property type="match status" value="1"/>
</dbReference>
<dbReference type="EMBL" id="CAKJTG010000028">
    <property type="protein sequence ID" value="CAG9610133.1"/>
    <property type="molecule type" value="Genomic_DNA"/>
</dbReference>
<dbReference type="GO" id="GO:0008792">
    <property type="term" value="F:arginine decarboxylase activity"/>
    <property type="evidence" value="ECO:0007669"/>
    <property type="project" value="UniProtKB-EC"/>
</dbReference>
<gene>
    <name evidence="8" type="primary">speA_2</name>
    <name evidence="8" type="ORF">NEOCIP111885_03878</name>
</gene>
<evidence type="ECO:0000256" key="2">
    <source>
        <dbReference type="ARBA" id="ARBA00010671"/>
    </source>
</evidence>
<comment type="cofactor">
    <cofactor evidence="1">
        <name>pyridoxal 5'-phosphate</name>
        <dbReference type="ChEBI" id="CHEBI:597326"/>
    </cofactor>
</comment>
<keyword evidence="3" id="KW-0210">Decarboxylase</keyword>
<dbReference type="AlphaFoldDB" id="A0A9C7GD51"/>
<evidence type="ECO:0000256" key="3">
    <source>
        <dbReference type="ARBA" id="ARBA00022793"/>
    </source>
</evidence>
<evidence type="ECO:0000313" key="9">
    <source>
        <dbReference type="Proteomes" id="UP000789845"/>
    </source>
</evidence>
<dbReference type="SUPFAM" id="SSF53383">
    <property type="entry name" value="PLP-dependent transferases"/>
    <property type="match status" value="1"/>
</dbReference>
<dbReference type="Proteomes" id="UP000789845">
    <property type="component" value="Unassembled WGS sequence"/>
</dbReference>
<keyword evidence="9" id="KW-1185">Reference proteome</keyword>
<evidence type="ECO:0000256" key="5">
    <source>
        <dbReference type="ARBA" id="ARBA00023239"/>
    </source>
</evidence>
<dbReference type="InterPro" id="IPR052357">
    <property type="entry name" value="Orn_Lys_Arg_decarboxylase-I"/>
</dbReference>
<proteinExistence type="inferred from homology"/>
<accession>A0A9C7GD51</accession>
<dbReference type="RefSeq" id="WP_230498357.1">
    <property type="nucleotide sequence ID" value="NZ_CAKJTG010000028.1"/>
</dbReference>
<evidence type="ECO:0000256" key="1">
    <source>
        <dbReference type="ARBA" id="ARBA00001933"/>
    </source>
</evidence>
<keyword evidence="4" id="KW-0663">Pyridoxal phosphate</keyword>
<dbReference type="InterPro" id="IPR036633">
    <property type="entry name" value="Prn/Lys/Arg_de-COase_C_sf"/>
</dbReference>
<dbReference type="InterPro" id="IPR000310">
    <property type="entry name" value="Orn/Lys/Arg_deCO2ase_major_dom"/>
</dbReference>
<keyword evidence="5 8" id="KW-0456">Lyase</keyword>
<dbReference type="Gene3D" id="3.90.105.10">
    <property type="entry name" value="Molybdopterin biosynthesis moea protein, domain 2"/>
    <property type="match status" value="1"/>
</dbReference>
<evidence type="ECO:0000259" key="6">
    <source>
        <dbReference type="Pfam" id="PF01276"/>
    </source>
</evidence>
<feature type="domain" description="Orn/Lys/Arg decarboxylases family 1 pyridoxal-P attachment site" evidence="6">
    <location>
        <begin position="6"/>
        <end position="295"/>
    </location>
</feature>
<evidence type="ECO:0000313" key="8">
    <source>
        <dbReference type="EMBL" id="CAG9610133.1"/>
    </source>
</evidence>
<protein>
    <submittedName>
        <fullName evidence="8">Arginine decarboxylase</fullName>
        <ecNumber evidence="8">4.1.1.19</ecNumber>
    </submittedName>
</protein>
<dbReference type="PANTHER" id="PTHR43277">
    <property type="entry name" value="ARGININE DECARBOXYLASE"/>
    <property type="match status" value="1"/>
</dbReference>
<dbReference type="EC" id="4.1.1.19" evidence="8"/>
<feature type="domain" description="Orn/Lys/Arg decarboxylase C-terminal" evidence="7">
    <location>
        <begin position="411"/>
        <end position="450"/>
    </location>
</feature>
<comment type="similarity">
    <text evidence="2">Belongs to the Orn/Lys/Arg decarboxylase class-I family.</text>
</comment>
<dbReference type="Pfam" id="PF01276">
    <property type="entry name" value="OKR_DC_1"/>
    <property type="match status" value="1"/>
</dbReference>
<sequence>MDHKRTPLMEALKQHNKIRPISFHVPGHKNGAIFPQQAGQFYQPLLSIDVTELTNLDDLHSPETVIQEAEALLTDFYQSKQSYFLINGSTVGNLTMILASFKEDDIVFVQRNCHKSVLNGLKLAKLKPIFIEPHYDEEWRVPTGISKASIEEAYKAYPTGKGVILTYPNYYGFAFDIKSIIDFCHLHDLVVLVDEAHGAHFIAGDPFPPSSLQLGADIVVQSAHKTLPAMTMSAFLHVNSERIARDKVRFLLQALQSSSPSYPLMASLDIARSYIGTYSDIDKEYLKQQIKAFITELKGITSISVLYHSTGGDILKIAIQSNRGLSGYQIQKNLESVGVFSELADPYNVLLVFPLLKSEVEFHLFEITNLFKKALEETDEHIHSDRFISQKAKQTFTSLMVGYKIQEDTPCRVIPIIDSIGKGSAEMVIPYPPGIPLLMEGEEITEDKIEELHQLMNLGARFHGGAYLAEQKIKVFE</sequence>
<evidence type="ECO:0000256" key="4">
    <source>
        <dbReference type="ARBA" id="ARBA00022898"/>
    </source>
</evidence>
<comment type="caution">
    <text evidence="8">The sequence shown here is derived from an EMBL/GenBank/DDBJ whole genome shotgun (WGS) entry which is preliminary data.</text>
</comment>
<dbReference type="PANTHER" id="PTHR43277:SF3">
    <property type="entry name" value="DECARBOXYLASE, PUTATIVE-RELATED"/>
    <property type="match status" value="1"/>
</dbReference>
<reference evidence="8" key="1">
    <citation type="submission" date="2021-10" db="EMBL/GenBank/DDBJ databases">
        <authorList>
            <person name="Criscuolo A."/>
        </authorList>
    </citation>
    <scope>NUCLEOTIDE SEQUENCE</scope>
    <source>
        <strain evidence="8">CIP111885</strain>
    </source>
</reference>
<evidence type="ECO:0000259" key="7">
    <source>
        <dbReference type="Pfam" id="PF03711"/>
    </source>
</evidence>
<name>A0A9C7GD51_9BACI</name>
<dbReference type="InterPro" id="IPR015421">
    <property type="entry name" value="PyrdxlP-dep_Trfase_major"/>
</dbReference>
<dbReference type="InterPro" id="IPR008286">
    <property type="entry name" value="Prn/Lys/Arg_de-COase_C"/>
</dbReference>
<dbReference type="Gene3D" id="3.40.640.10">
    <property type="entry name" value="Type I PLP-dependent aspartate aminotransferase-like (Major domain)"/>
    <property type="match status" value="1"/>
</dbReference>
<dbReference type="SUPFAM" id="SSF55904">
    <property type="entry name" value="Ornithine decarboxylase C-terminal domain"/>
    <property type="match status" value="1"/>
</dbReference>